<evidence type="ECO:0000313" key="1">
    <source>
        <dbReference type="EMBL" id="KAI1706774.1"/>
    </source>
</evidence>
<accession>A0AAD4MVN8</accession>
<keyword evidence="2" id="KW-1185">Reference proteome</keyword>
<proteinExistence type="predicted"/>
<organism evidence="1 2">
    <name type="scientific">Ditylenchus destructor</name>
    <dbReference type="NCBI Taxonomy" id="166010"/>
    <lineage>
        <taxon>Eukaryota</taxon>
        <taxon>Metazoa</taxon>
        <taxon>Ecdysozoa</taxon>
        <taxon>Nematoda</taxon>
        <taxon>Chromadorea</taxon>
        <taxon>Rhabditida</taxon>
        <taxon>Tylenchina</taxon>
        <taxon>Tylenchomorpha</taxon>
        <taxon>Sphaerularioidea</taxon>
        <taxon>Anguinidae</taxon>
        <taxon>Anguininae</taxon>
        <taxon>Ditylenchus</taxon>
    </lineage>
</organism>
<gene>
    <name evidence="1" type="ORF">DdX_12766</name>
</gene>
<dbReference type="Proteomes" id="UP001201812">
    <property type="component" value="Unassembled WGS sequence"/>
</dbReference>
<name>A0AAD4MVN8_9BILA</name>
<protein>
    <submittedName>
        <fullName evidence="1">Uncharacterized protein</fullName>
    </submittedName>
</protein>
<evidence type="ECO:0000313" key="2">
    <source>
        <dbReference type="Proteomes" id="UP001201812"/>
    </source>
</evidence>
<sequence>MNIAAQPDKDEKATNGQIFFYDPDSAKENKCYNFVNVIFVNVIDKNHIELLDEEAMEEEYDIDELDYPPIA</sequence>
<reference evidence="1" key="1">
    <citation type="submission" date="2022-01" db="EMBL/GenBank/DDBJ databases">
        <title>Genome Sequence Resource for Two Populations of Ditylenchus destructor, the Migratory Endoparasitic Phytonematode.</title>
        <authorList>
            <person name="Zhang H."/>
            <person name="Lin R."/>
            <person name="Xie B."/>
        </authorList>
    </citation>
    <scope>NUCLEOTIDE SEQUENCE</scope>
    <source>
        <strain evidence="1">BazhouSP</strain>
    </source>
</reference>
<dbReference type="EMBL" id="JAKKPZ010000045">
    <property type="protein sequence ID" value="KAI1706774.1"/>
    <property type="molecule type" value="Genomic_DNA"/>
</dbReference>
<comment type="caution">
    <text evidence="1">The sequence shown here is derived from an EMBL/GenBank/DDBJ whole genome shotgun (WGS) entry which is preliminary data.</text>
</comment>
<dbReference type="AlphaFoldDB" id="A0AAD4MVN8"/>